<feature type="compositionally biased region" description="Low complexity" evidence="1">
    <location>
        <begin position="1183"/>
        <end position="1192"/>
    </location>
</feature>
<feature type="compositionally biased region" description="Polar residues" evidence="1">
    <location>
        <begin position="961"/>
        <end position="978"/>
    </location>
</feature>
<accession>A0AAN6M5V0</accession>
<dbReference type="GO" id="GO:0045505">
    <property type="term" value="F:dynein intermediate chain binding"/>
    <property type="evidence" value="ECO:0007669"/>
    <property type="project" value="TreeGrafter"/>
</dbReference>
<name>A0AAN6M5V0_9PLEO</name>
<feature type="compositionally biased region" description="Polar residues" evidence="1">
    <location>
        <begin position="201"/>
        <end position="221"/>
    </location>
</feature>
<gene>
    <name evidence="2" type="ORF">GRF29_8g2973385</name>
</gene>
<dbReference type="Pfam" id="PF03645">
    <property type="entry name" value="Tctex-1"/>
    <property type="match status" value="1"/>
</dbReference>
<feature type="region of interest" description="Disordered" evidence="1">
    <location>
        <begin position="959"/>
        <end position="983"/>
    </location>
</feature>
<proteinExistence type="predicted"/>
<dbReference type="GO" id="GO:0005868">
    <property type="term" value="C:cytoplasmic dynein complex"/>
    <property type="evidence" value="ECO:0007669"/>
    <property type="project" value="TreeGrafter"/>
</dbReference>
<feature type="region of interest" description="Disordered" evidence="1">
    <location>
        <begin position="374"/>
        <end position="415"/>
    </location>
</feature>
<feature type="region of interest" description="Disordered" evidence="1">
    <location>
        <begin position="249"/>
        <end position="288"/>
    </location>
</feature>
<dbReference type="PANTHER" id="PTHR21255:SF4">
    <property type="entry name" value="DYNEIN LIGHT CHAIN TCTEX-TYPE"/>
    <property type="match status" value="1"/>
</dbReference>
<organism evidence="2 3">
    <name type="scientific">Pseudopithomyces chartarum</name>
    <dbReference type="NCBI Taxonomy" id="1892770"/>
    <lineage>
        <taxon>Eukaryota</taxon>
        <taxon>Fungi</taxon>
        <taxon>Dikarya</taxon>
        <taxon>Ascomycota</taxon>
        <taxon>Pezizomycotina</taxon>
        <taxon>Dothideomycetes</taxon>
        <taxon>Pleosporomycetidae</taxon>
        <taxon>Pleosporales</taxon>
        <taxon>Massarineae</taxon>
        <taxon>Didymosphaeriaceae</taxon>
        <taxon>Pseudopithomyces</taxon>
    </lineage>
</organism>
<dbReference type="PANTHER" id="PTHR21255">
    <property type="entry name" value="T-COMPLEX-ASSOCIATED-TESTIS-EXPRESSED 1/ DYNEIN LIGHT CHAIN"/>
    <property type="match status" value="1"/>
</dbReference>
<feature type="region of interest" description="Disordered" evidence="1">
    <location>
        <begin position="849"/>
        <end position="889"/>
    </location>
</feature>
<sequence>MASKLCCTAEQEGHPDSPQLPNARLAEPPAVTQLPLLPKLDQSAISLFTSDQTGDLHELRNIFDHVKDNDSAYASPTKAPSRARFKKSSIYSLHSIHKMKSMRSLIRRRFSRDLVKKSSEYQLSDAGSGVSLATDTVVRQKPEGPAVQLKLTKDDLRKDLLSDKRPEDGGYDSDAQVLHDIAKNLEKRTPSKRPSIHSIEWATSTGSKPTPESSSKSCQSSDRIHDLQPYHIKTNQSVPLSARIGQVFSSPNLQVETPQAQERRLRRSHSATSTRLPEHSPLSPLRLPSLKSHDQDGIPWSVALNESLRLSQLFVPPHLLAPKHSQTSLKLRANSGRLGCKLQHHKITSCEHAVQVEDEESTAPPTAVRIRVQEPTALTTPRQSGSLRVNAQLDISSSPPGLMKEQESTSEDEPRQSIHLYSMRISHHLRSGSLLSWNTLANESEPPSSSSAVRDRSFSDFNRISKSQQQHDRNRRHTSSSGFASSQVPSKWGKVLTDGRAEDKSSIYSSRPQSPLDGPLNRFDGSMVNLPQTPMYTFSTARSSFDHKKLRRSISYPTDNDDTPKPTHKEGSSNLRDAAGHLVVSRQSNDTFRLARYNSVASTKISKFREELSPSPAKKRLIPSVSIMRFLTPKIPSMRSHSEANIKPDDVVPDVDGSVELRHSTSQRQRRQSKSMISLETEQKALARSKNTDPMWERALQTHHEEKAAMFLPENKERATQARPFRERSGSAAPSRMSLESEVARNLSVPKRFSAPLLGPSPSDVELKDAPPLFTRRTALTGTEINATDPAQDIQLRFGQQTDAAETVGAWGRYPSHSRPDRTKSAGPSDKVQVRDFALEAAIKFAMGNNNDGGDVEEDIDPSTRPVTPPLLPGQKKRKKKIGDTRMAKSHSMTFGKSFLKHYVKMFRSQSIEFHKHGQGHRSSVATSGTLEYPELEMLPNVWRRGITEEASQEIVDTGVAQGTTSKEVSPGHKNNPSKAKEDVSTAALQALSAGNSRPTTSNLLQAGFDGTQDTARIWSAYYENCLPTFPRGSTELDFAMEDFGGPTRRSLESRRASMHSRTVPVRRTRHSRNASRMSHLSIASHGSARPSFVSMGENDHGIDERREISVRRSTLDLVSMYKEQENMEMERVLKMARTESMKVLVLAHDPQHKVDDNGTKQSNRQNGRAEAVVEPALAALPDTLGAPVEGNEGVGHGGHGDEGEEPSGDLTDLVAEVEEADGEAAEDDGEVEPGEEGALVGEEDFGLDARGERDALACGEISPLPTDELQLIVQSTVEAALGSAEKYEHEKVTEWNTSIIVQQPPQDPHRKDDSPSDSDKPSQPAYKYIANSTIIQHPGAPSESQIAGRRGMHSAVGAFWNTEKDGTFSYKWDGAEKKGMDVVVSVNWIAI</sequence>
<feature type="region of interest" description="Disordered" evidence="1">
    <location>
        <begin position="464"/>
        <end position="528"/>
    </location>
</feature>
<feature type="region of interest" description="Disordered" evidence="1">
    <location>
        <begin position="184"/>
        <end position="223"/>
    </location>
</feature>
<evidence type="ECO:0000313" key="2">
    <source>
        <dbReference type="EMBL" id="KAK3216333.1"/>
    </source>
</evidence>
<feature type="compositionally biased region" description="Basic and acidic residues" evidence="1">
    <location>
        <begin position="404"/>
        <end position="415"/>
    </location>
</feature>
<dbReference type="GO" id="GO:0005737">
    <property type="term" value="C:cytoplasm"/>
    <property type="evidence" value="ECO:0007669"/>
    <property type="project" value="TreeGrafter"/>
</dbReference>
<dbReference type="InterPro" id="IPR038586">
    <property type="entry name" value="Tctex-1-like_sf"/>
</dbReference>
<feature type="compositionally biased region" description="Basic and acidic residues" evidence="1">
    <location>
        <begin position="640"/>
        <end position="650"/>
    </location>
</feature>
<evidence type="ECO:0000313" key="3">
    <source>
        <dbReference type="Proteomes" id="UP001280581"/>
    </source>
</evidence>
<feature type="compositionally biased region" description="Basic residues" evidence="1">
    <location>
        <begin position="1065"/>
        <end position="1074"/>
    </location>
</feature>
<feature type="compositionally biased region" description="Low complexity" evidence="1">
    <location>
        <begin position="279"/>
        <end position="288"/>
    </location>
</feature>
<feature type="region of interest" description="Disordered" evidence="1">
    <location>
        <begin position="1183"/>
        <end position="1209"/>
    </location>
</feature>
<feature type="region of interest" description="Disordered" evidence="1">
    <location>
        <begin position="1"/>
        <end position="27"/>
    </location>
</feature>
<dbReference type="Gene3D" id="3.30.1140.40">
    <property type="entry name" value="Tctex-1"/>
    <property type="match status" value="1"/>
</dbReference>
<feature type="region of interest" description="Disordered" evidence="1">
    <location>
        <begin position="1299"/>
        <end position="1325"/>
    </location>
</feature>
<dbReference type="EMBL" id="WVTA01000002">
    <property type="protein sequence ID" value="KAK3216333.1"/>
    <property type="molecule type" value="Genomic_DNA"/>
</dbReference>
<feature type="region of interest" description="Disordered" evidence="1">
    <location>
        <begin position="1048"/>
        <end position="1093"/>
    </location>
</feature>
<dbReference type="Proteomes" id="UP001280581">
    <property type="component" value="Unassembled WGS sequence"/>
</dbReference>
<comment type="caution">
    <text evidence="2">The sequence shown here is derived from an EMBL/GenBank/DDBJ whole genome shotgun (WGS) entry which is preliminary data.</text>
</comment>
<keyword evidence="3" id="KW-1185">Reference proteome</keyword>
<feature type="region of interest" description="Disordered" evidence="1">
    <location>
        <begin position="639"/>
        <end position="693"/>
    </location>
</feature>
<feature type="compositionally biased region" description="Polar residues" evidence="1">
    <location>
        <begin position="376"/>
        <end position="399"/>
    </location>
</feature>
<feature type="compositionally biased region" description="Polar residues" evidence="1">
    <location>
        <begin position="249"/>
        <end position="260"/>
    </location>
</feature>
<dbReference type="InterPro" id="IPR005334">
    <property type="entry name" value="Tctex-1-like"/>
</dbReference>
<protein>
    <submittedName>
        <fullName evidence="2">Uncharacterized protein</fullName>
    </submittedName>
</protein>
<feature type="compositionally biased region" description="Basic and acidic residues" evidence="1">
    <location>
        <begin position="562"/>
        <end position="571"/>
    </location>
</feature>
<feature type="compositionally biased region" description="Basic and acidic residues" evidence="1">
    <location>
        <begin position="1308"/>
        <end position="1321"/>
    </location>
</feature>
<evidence type="ECO:0000256" key="1">
    <source>
        <dbReference type="SAM" id="MobiDB-lite"/>
    </source>
</evidence>
<feature type="compositionally biased region" description="Polar residues" evidence="1">
    <location>
        <begin position="479"/>
        <end position="489"/>
    </location>
</feature>
<dbReference type="GO" id="GO:0007018">
    <property type="term" value="P:microtubule-based movement"/>
    <property type="evidence" value="ECO:0007669"/>
    <property type="project" value="TreeGrafter"/>
</dbReference>
<reference evidence="2 3" key="1">
    <citation type="submission" date="2021-02" db="EMBL/GenBank/DDBJ databases">
        <title>Genome assembly of Pseudopithomyces chartarum.</title>
        <authorList>
            <person name="Jauregui R."/>
            <person name="Singh J."/>
            <person name="Voisey C."/>
        </authorList>
    </citation>
    <scope>NUCLEOTIDE SEQUENCE [LARGE SCALE GENOMIC DNA]</scope>
    <source>
        <strain evidence="2 3">AGR01</strain>
    </source>
</reference>
<feature type="region of interest" description="Disordered" evidence="1">
    <location>
        <begin position="549"/>
        <end position="576"/>
    </location>
</feature>